<proteinExistence type="predicted"/>
<name>A0A9N8ZGL9_9GLOM</name>
<feature type="non-terminal residue" evidence="1">
    <location>
        <position position="1"/>
    </location>
</feature>
<dbReference type="AlphaFoldDB" id="A0A9N8ZGL9"/>
<dbReference type="EMBL" id="CAJVPS010000498">
    <property type="protein sequence ID" value="CAG8490661.1"/>
    <property type="molecule type" value="Genomic_DNA"/>
</dbReference>
<comment type="caution">
    <text evidence="1">The sequence shown here is derived from an EMBL/GenBank/DDBJ whole genome shotgun (WGS) entry which is preliminary data.</text>
</comment>
<keyword evidence="2" id="KW-1185">Reference proteome</keyword>
<protein>
    <submittedName>
        <fullName evidence="1">519_t:CDS:1</fullName>
    </submittedName>
</protein>
<organism evidence="1 2">
    <name type="scientific">Ambispora leptoticha</name>
    <dbReference type="NCBI Taxonomy" id="144679"/>
    <lineage>
        <taxon>Eukaryota</taxon>
        <taxon>Fungi</taxon>
        <taxon>Fungi incertae sedis</taxon>
        <taxon>Mucoromycota</taxon>
        <taxon>Glomeromycotina</taxon>
        <taxon>Glomeromycetes</taxon>
        <taxon>Archaeosporales</taxon>
        <taxon>Ambisporaceae</taxon>
        <taxon>Ambispora</taxon>
    </lineage>
</organism>
<evidence type="ECO:0000313" key="1">
    <source>
        <dbReference type="EMBL" id="CAG8490661.1"/>
    </source>
</evidence>
<gene>
    <name evidence="1" type="ORF">ALEPTO_LOCUS2964</name>
</gene>
<accession>A0A9N8ZGL9</accession>
<evidence type="ECO:0000313" key="2">
    <source>
        <dbReference type="Proteomes" id="UP000789508"/>
    </source>
</evidence>
<dbReference type="Proteomes" id="UP000789508">
    <property type="component" value="Unassembled WGS sequence"/>
</dbReference>
<reference evidence="1" key="1">
    <citation type="submission" date="2021-06" db="EMBL/GenBank/DDBJ databases">
        <authorList>
            <person name="Kallberg Y."/>
            <person name="Tangrot J."/>
            <person name="Rosling A."/>
        </authorList>
    </citation>
    <scope>NUCLEOTIDE SEQUENCE</scope>
    <source>
        <strain evidence="1">FL130A</strain>
    </source>
</reference>
<sequence>YTNLSKSWSLHHIKLAPSQPPTGVRRGIGIALDVAKRYHYHNGWLRRGV</sequence>